<evidence type="ECO:0000256" key="1">
    <source>
        <dbReference type="ARBA" id="ARBA00004571"/>
    </source>
</evidence>
<reference evidence="9 10" key="1">
    <citation type="submission" date="2018-03" db="EMBL/GenBank/DDBJ databases">
        <title>Genomic Encyclopedia of Archaeal and Bacterial Type Strains, Phase II (KMG-II): from individual species to whole genera.</title>
        <authorList>
            <person name="Goeker M."/>
        </authorList>
    </citation>
    <scope>NUCLEOTIDE SEQUENCE [LARGE SCALE GENOMIC DNA]</scope>
    <source>
        <strain evidence="9 10">DSM 29057</strain>
    </source>
</reference>
<dbReference type="PROSITE" id="PS52016">
    <property type="entry name" value="TONB_DEPENDENT_REC_3"/>
    <property type="match status" value="1"/>
</dbReference>
<dbReference type="InterPro" id="IPR039426">
    <property type="entry name" value="TonB-dep_rcpt-like"/>
</dbReference>
<dbReference type="EMBL" id="PYAS01000026">
    <property type="protein sequence ID" value="PSL19507.1"/>
    <property type="molecule type" value="Genomic_DNA"/>
</dbReference>
<evidence type="ECO:0000313" key="9">
    <source>
        <dbReference type="EMBL" id="PSL19507.1"/>
    </source>
</evidence>
<dbReference type="AlphaFoldDB" id="A0A2P8FCR7"/>
<comment type="similarity">
    <text evidence="7">Belongs to the TonB-dependent receptor family.</text>
</comment>
<comment type="caution">
    <text evidence="9">The sequence shown here is derived from an EMBL/GenBank/DDBJ whole genome shotgun (WGS) entry which is preliminary data.</text>
</comment>
<keyword evidence="5 7" id="KW-0472">Membrane</keyword>
<dbReference type="Pfam" id="PF13715">
    <property type="entry name" value="CarbopepD_reg_2"/>
    <property type="match status" value="1"/>
</dbReference>
<evidence type="ECO:0000256" key="5">
    <source>
        <dbReference type="ARBA" id="ARBA00023136"/>
    </source>
</evidence>
<dbReference type="InterPro" id="IPR023996">
    <property type="entry name" value="TonB-dep_OMP_SusC/RagA"/>
</dbReference>
<dbReference type="NCBIfam" id="TIGR04057">
    <property type="entry name" value="SusC_RagA_signa"/>
    <property type="match status" value="1"/>
</dbReference>
<dbReference type="Gene3D" id="2.40.170.20">
    <property type="entry name" value="TonB-dependent receptor, beta-barrel domain"/>
    <property type="match status" value="1"/>
</dbReference>
<keyword evidence="4 7" id="KW-0812">Transmembrane</keyword>
<evidence type="ECO:0000256" key="6">
    <source>
        <dbReference type="ARBA" id="ARBA00023237"/>
    </source>
</evidence>
<feature type="domain" description="TonB-dependent receptor plug" evidence="8">
    <location>
        <begin position="223"/>
        <end position="336"/>
    </location>
</feature>
<evidence type="ECO:0000256" key="7">
    <source>
        <dbReference type="PROSITE-ProRule" id="PRU01360"/>
    </source>
</evidence>
<proteinExistence type="inferred from homology"/>
<dbReference type="Gene3D" id="2.60.40.1120">
    <property type="entry name" value="Carboxypeptidase-like, regulatory domain"/>
    <property type="match status" value="1"/>
</dbReference>
<keyword evidence="10" id="KW-1185">Reference proteome</keyword>
<dbReference type="InterPro" id="IPR008969">
    <property type="entry name" value="CarboxyPept-like_regulatory"/>
</dbReference>
<accession>A0A2P8FCR7</accession>
<dbReference type="Proteomes" id="UP000241964">
    <property type="component" value="Unassembled WGS sequence"/>
</dbReference>
<dbReference type="InterPro" id="IPR023997">
    <property type="entry name" value="TonB-dep_OMP_SusC/RagA_CS"/>
</dbReference>
<evidence type="ECO:0000256" key="2">
    <source>
        <dbReference type="ARBA" id="ARBA00022448"/>
    </source>
</evidence>
<dbReference type="InterPro" id="IPR037066">
    <property type="entry name" value="Plug_dom_sf"/>
</dbReference>
<dbReference type="GO" id="GO:0009279">
    <property type="term" value="C:cell outer membrane"/>
    <property type="evidence" value="ECO:0007669"/>
    <property type="project" value="UniProtKB-SubCell"/>
</dbReference>
<dbReference type="SUPFAM" id="SSF56935">
    <property type="entry name" value="Porins"/>
    <property type="match status" value="1"/>
</dbReference>
<evidence type="ECO:0000256" key="4">
    <source>
        <dbReference type="ARBA" id="ARBA00022692"/>
    </source>
</evidence>
<gene>
    <name evidence="9" type="ORF">CLV60_12625</name>
</gene>
<dbReference type="OrthoDB" id="9768177at2"/>
<dbReference type="SUPFAM" id="SSF49464">
    <property type="entry name" value="Carboxypeptidase regulatory domain-like"/>
    <property type="match status" value="1"/>
</dbReference>
<dbReference type="RefSeq" id="WP_106599521.1">
    <property type="nucleotide sequence ID" value="NZ_PYAS01000026.1"/>
</dbReference>
<protein>
    <submittedName>
        <fullName evidence="9">TonB-linked SusC/RagA family outer membrane protein</fullName>
    </submittedName>
</protein>
<dbReference type="InterPro" id="IPR012910">
    <property type="entry name" value="Plug_dom"/>
</dbReference>
<dbReference type="NCBIfam" id="TIGR04056">
    <property type="entry name" value="OMP_RagA_SusC"/>
    <property type="match status" value="1"/>
</dbReference>
<evidence type="ECO:0000259" key="8">
    <source>
        <dbReference type="Pfam" id="PF07715"/>
    </source>
</evidence>
<comment type="subcellular location">
    <subcellularLocation>
        <location evidence="1 7">Cell outer membrane</location>
        <topology evidence="1 7">Multi-pass membrane protein</topology>
    </subcellularLocation>
</comment>
<keyword evidence="6 7" id="KW-0998">Cell outer membrane</keyword>
<dbReference type="Gene3D" id="2.170.130.10">
    <property type="entry name" value="TonB-dependent receptor, plug domain"/>
    <property type="match status" value="1"/>
</dbReference>
<dbReference type="Pfam" id="PF07715">
    <property type="entry name" value="Plug"/>
    <property type="match status" value="1"/>
</dbReference>
<evidence type="ECO:0000313" key="10">
    <source>
        <dbReference type="Proteomes" id="UP000241964"/>
    </source>
</evidence>
<sequence length="1155" mass="125286">MLLTTSQRLGRREWSARAQSSFAARVALLASLALLLNVSANAFAQKITIKGDNISLENALISIGKQSGHYFFYKYSEIKDAHPVSLDLKNATLESALTESFRGQPFEYKIDRKTIIVNKTKAESAVKPAKRETSGRVVDQKGQPLPGASVRVQNSDVAMVTDEAGIFTFADLPADATLLVTYTGFASQYVRIAGQSSVTVVMQEDPQNLNALVVVGYGVQQRKDITGSVSSINAEKMKDQAVFTLDNAMAGQMPGVQITQATGAPGGGSSVRIRGAGSLSAGNDPLYVIDGFPVSGDFNQTNNPLNTINPSDIADIQVLKDASATAIYGSRGSNGVVIITTKSGKSGTSKIDFNMSTGIQQVERVLDVLNASEYAVYLNEARNNAWVNSGPGRSASDPNSARTNNVMYRLPEITANPAALGKGTDWQREIFRTASVNDYQLNFSGGNERTRFFVSGGYLNQKGIILNSGMKRYSFRINVDSQVHKRVRIGANLTPSYVTNDLVNAEGNWQAGGIVQSAITAAPFMKPYDSEGNYTKITGLGIGTSEVDNPVKLARESYYKQGTLRLLGTAFAEMTILDGLTFKTLLGTDLRNFKENIFSPSIVNPNSVNATKVPTANAVITESKSWLAEYTLSYTKQFGKHALSALAGYTVQKDYLDNSSIAATNFANDQIKTINAAGLITSAATMQEEWALLSYLARVNYGYNDKYLLTATVRRDGSSRFGADNKWGFFPSLSLGWRLSEEHFLKNLKWLSELRLRASYGLTGNNFISNYGHIGLTGVENYIFGGSGGSIANGIRLSNIPNSLLGWEKNNQLDIGLEVGLAQNRFSLTLDYYLKNTSDLLLNVPVPTLTGYATALQNIGEIRNRGLEFSATSRNLVNRLKWTTDFNISTNKVKVLGLGPDGSPIISRQATSANASTHITAVGGEPGTFYGYRVAGVYQNQQEVENMPSIVGESKPGQLRFADIDGDGRITSNDRTGLGSPFPNFTYGMTNKLSFKNLDFSVTIQGVQGFEVLNMARRYYGNYAGSYNVLKSASQGWRSEQEPGNGTSPMVDRNFGAMPGSNLVNNVTSLFVEDGSFLRVRNITLGYTIPRALLNRLRLVNARVNFSVQNAFTFTRYEGYNPEVSIQGGSTLVPGVDAGGYPLARTFMLGISLGL</sequence>
<organism evidence="9 10">
    <name type="scientific">Dyadobacter jiangsuensis</name>
    <dbReference type="NCBI Taxonomy" id="1591085"/>
    <lineage>
        <taxon>Bacteria</taxon>
        <taxon>Pseudomonadati</taxon>
        <taxon>Bacteroidota</taxon>
        <taxon>Cytophagia</taxon>
        <taxon>Cytophagales</taxon>
        <taxon>Spirosomataceae</taxon>
        <taxon>Dyadobacter</taxon>
    </lineage>
</organism>
<dbReference type="InterPro" id="IPR036942">
    <property type="entry name" value="Beta-barrel_TonB_sf"/>
</dbReference>
<evidence type="ECO:0000256" key="3">
    <source>
        <dbReference type="ARBA" id="ARBA00022452"/>
    </source>
</evidence>
<keyword evidence="2 7" id="KW-0813">Transport</keyword>
<keyword evidence="3 7" id="KW-1134">Transmembrane beta strand</keyword>
<name>A0A2P8FCR7_9BACT</name>